<name>A0A346NIV3_9ALTE</name>
<sequence>MTSAAVSTTLQTATTYSRLSVVAMTLPTNDGFVVLNNRVIPTQAGQYMVYLNAYTVDTEANGDIRGRRGCWRSWYAVFPSLEGSAGVMS</sequence>
<dbReference type="KEGG" id="salm:D0Y50_03200"/>
<organism evidence="1 2">
    <name type="scientific">Salinimonas sediminis</name>
    <dbReference type="NCBI Taxonomy" id="2303538"/>
    <lineage>
        <taxon>Bacteria</taxon>
        <taxon>Pseudomonadati</taxon>
        <taxon>Pseudomonadota</taxon>
        <taxon>Gammaproteobacteria</taxon>
        <taxon>Alteromonadales</taxon>
        <taxon>Alteromonadaceae</taxon>
        <taxon>Alteromonas/Salinimonas group</taxon>
        <taxon>Salinimonas</taxon>
    </lineage>
</organism>
<gene>
    <name evidence="1" type="ORF">D0Y50_03200</name>
</gene>
<dbReference type="NCBIfam" id="NF038123">
    <property type="entry name" value="NF038123_dom"/>
    <property type="match status" value="1"/>
</dbReference>
<dbReference type="EMBL" id="CP031769">
    <property type="protein sequence ID" value="AXR05460.1"/>
    <property type="molecule type" value="Genomic_DNA"/>
</dbReference>
<evidence type="ECO:0000313" key="1">
    <source>
        <dbReference type="EMBL" id="AXR05460.1"/>
    </source>
</evidence>
<evidence type="ECO:0000313" key="2">
    <source>
        <dbReference type="Proteomes" id="UP000262073"/>
    </source>
</evidence>
<dbReference type="OrthoDB" id="264824at2"/>
<dbReference type="RefSeq" id="WP_117315468.1">
    <property type="nucleotide sequence ID" value="NZ_CP031769.1"/>
</dbReference>
<proteinExistence type="predicted"/>
<reference evidence="1 2" key="1">
    <citation type="submission" date="2018-08" db="EMBL/GenBank/DDBJ databases">
        <title>Salinimonas sediminis sp. nov., a piezophilic bacterium isolated from a deep-sea sediment sample from the New Britain Trench.</title>
        <authorList>
            <person name="Cao J."/>
        </authorList>
    </citation>
    <scope>NUCLEOTIDE SEQUENCE [LARGE SCALE GENOMIC DNA]</scope>
    <source>
        <strain evidence="1 2">N102</strain>
    </source>
</reference>
<dbReference type="Proteomes" id="UP000262073">
    <property type="component" value="Chromosome"/>
</dbReference>
<accession>A0A346NIV3</accession>
<protein>
    <submittedName>
        <fullName evidence="1">Uncharacterized protein</fullName>
    </submittedName>
</protein>
<dbReference type="InterPro" id="IPR009465">
    <property type="entry name" value="Spondin_N"/>
</dbReference>
<dbReference type="AlphaFoldDB" id="A0A346NIV3"/>
<keyword evidence="2" id="KW-1185">Reference proteome</keyword>